<dbReference type="PANTHER" id="PTHR37017">
    <property type="entry name" value="AB HYDROLASE-1 DOMAIN-CONTAINING PROTEIN-RELATED"/>
    <property type="match status" value="1"/>
</dbReference>
<dbReference type="Gene3D" id="3.40.50.1820">
    <property type="entry name" value="alpha/beta hydrolase"/>
    <property type="match status" value="1"/>
</dbReference>
<dbReference type="Proteomes" id="UP001235712">
    <property type="component" value="Unassembled WGS sequence"/>
</dbReference>
<evidence type="ECO:0000313" key="3">
    <source>
        <dbReference type="Proteomes" id="UP001235712"/>
    </source>
</evidence>
<dbReference type="InterPro" id="IPR000073">
    <property type="entry name" value="AB_hydrolase_1"/>
</dbReference>
<gene>
    <name evidence="2" type="ORF">J2S57_006721</name>
</gene>
<feature type="domain" description="AB hydrolase-1" evidence="1">
    <location>
        <begin position="9"/>
        <end position="217"/>
    </location>
</feature>
<dbReference type="SUPFAM" id="SSF53474">
    <property type="entry name" value="alpha/beta-Hydrolases"/>
    <property type="match status" value="1"/>
</dbReference>
<dbReference type="InterPro" id="IPR052897">
    <property type="entry name" value="Sec-Metab_Biosynth_Hydrolase"/>
</dbReference>
<comment type="caution">
    <text evidence="2">The sequence shown here is derived from an EMBL/GenBank/DDBJ whole genome shotgun (WGS) entry which is preliminary data.</text>
</comment>
<dbReference type="PANTHER" id="PTHR37017:SF11">
    <property type="entry name" value="ESTERASE_LIPASE_THIOESTERASE DOMAIN-CONTAINING PROTEIN"/>
    <property type="match status" value="1"/>
</dbReference>
<dbReference type="EMBL" id="JAUSQZ010000001">
    <property type="protein sequence ID" value="MDP9830972.1"/>
    <property type="molecule type" value="Genomic_DNA"/>
</dbReference>
<dbReference type="RefSeq" id="WP_307250293.1">
    <property type="nucleotide sequence ID" value="NZ_JAUSQZ010000001.1"/>
</dbReference>
<dbReference type="InterPro" id="IPR029058">
    <property type="entry name" value="AB_hydrolase_fold"/>
</dbReference>
<proteinExistence type="predicted"/>
<name>A0ABT9PER3_9ACTN</name>
<organism evidence="2 3">
    <name type="scientific">Kineosporia succinea</name>
    <dbReference type="NCBI Taxonomy" id="84632"/>
    <lineage>
        <taxon>Bacteria</taxon>
        <taxon>Bacillati</taxon>
        <taxon>Actinomycetota</taxon>
        <taxon>Actinomycetes</taxon>
        <taxon>Kineosporiales</taxon>
        <taxon>Kineosporiaceae</taxon>
        <taxon>Kineosporia</taxon>
    </lineage>
</organism>
<protein>
    <submittedName>
        <fullName evidence="2">Pimeloyl-ACP methyl ester carboxylesterase</fullName>
    </submittedName>
</protein>
<sequence>MSTATVRNVVLVHGAFVDGSGWRDVHDQLVAEGFAVHIVQNPTESLDGDVAATQYVLDRLDGPAVLVGHSYGGVVITVAGHHEKVASLVYVAAFAPDKAESVAALIGTPPADSPIQGPDEGYLSIDKARFPAAFGADLPAEQARFLANSQVPWGVAALTGTVTDPAWRVKPSWYLVASDDQTIPPDAQRGMAARAGATTSEVAASHAAYISRPGHVVELVRAAAGA</sequence>
<reference evidence="2 3" key="1">
    <citation type="submission" date="2023-07" db="EMBL/GenBank/DDBJ databases">
        <title>Sequencing the genomes of 1000 actinobacteria strains.</title>
        <authorList>
            <person name="Klenk H.-P."/>
        </authorList>
    </citation>
    <scope>NUCLEOTIDE SEQUENCE [LARGE SCALE GENOMIC DNA]</scope>
    <source>
        <strain evidence="2 3">DSM 44388</strain>
    </source>
</reference>
<dbReference type="Pfam" id="PF12697">
    <property type="entry name" value="Abhydrolase_6"/>
    <property type="match status" value="1"/>
</dbReference>
<evidence type="ECO:0000313" key="2">
    <source>
        <dbReference type="EMBL" id="MDP9830972.1"/>
    </source>
</evidence>
<keyword evidence="3" id="KW-1185">Reference proteome</keyword>
<accession>A0ABT9PER3</accession>
<evidence type="ECO:0000259" key="1">
    <source>
        <dbReference type="Pfam" id="PF12697"/>
    </source>
</evidence>